<evidence type="ECO:0000256" key="1">
    <source>
        <dbReference type="ARBA" id="ARBA00022630"/>
    </source>
</evidence>
<dbReference type="InterPro" id="IPR036188">
    <property type="entry name" value="FAD/NAD-bd_sf"/>
</dbReference>
<accession>A0A409VZ77</accession>
<keyword evidence="3" id="KW-0560">Oxidoreductase</keyword>
<feature type="compositionally biased region" description="Basic and acidic residues" evidence="4">
    <location>
        <begin position="214"/>
        <end position="224"/>
    </location>
</feature>
<dbReference type="PANTHER" id="PTHR23023">
    <property type="entry name" value="DIMETHYLANILINE MONOOXYGENASE"/>
    <property type="match status" value="1"/>
</dbReference>
<evidence type="ECO:0000259" key="5">
    <source>
        <dbReference type="Pfam" id="PF07992"/>
    </source>
</evidence>
<dbReference type="Pfam" id="PF07992">
    <property type="entry name" value="Pyr_redox_2"/>
    <property type="match status" value="1"/>
</dbReference>
<dbReference type="InParanoid" id="A0A409VZ77"/>
<dbReference type="GO" id="GO:0016491">
    <property type="term" value="F:oxidoreductase activity"/>
    <property type="evidence" value="ECO:0007669"/>
    <property type="project" value="UniProtKB-KW"/>
</dbReference>
<feature type="compositionally biased region" description="Polar residues" evidence="4">
    <location>
        <begin position="200"/>
        <end position="211"/>
    </location>
</feature>
<proteinExistence type="predicted"/>
<keyword evidence="7" id="KW-1185">Reference proteome</keyword>
<evidence type="ECO:0000256" key="3">
    <source>
        <dbReference type="ARBA" id="ARBA00023002"/>
    </source>
</evidence>
<dbReference type="STRING" id="181874.A0A409VZ77"/>
<organism evidence="6 7">
    <name type="scientific">Panaeolus cyanescens</name>
    <dbReference type="NCBI Taxonomy" id="181874"/>
    <lineage>
        <taxon>Eukaryota</taxon>
        <taxon>Fungi</taxon>
        <taxon>Dikarya</taxon>
        <taxon>Basidiomycota</taxon>
        <taxon>Agaricomycotina</taxon>
        <taxon>Agaricomycetes</taxon>
        <taxon>Agaricomycetidae</taxon>
        <taxon>Agaricales</taxon>
        <taxon>Agaricineae</taxon>
        <taxon>Galeropsidaceae</taxon>
        <taxon>Panaeolus</taxon>
    </lineage>
</organism>
<dbReference type="InterPro" id="IPR023753">
    <property type="entry name" value="FAD/NAD-binding_dom"/>
</dbReference>
<evidence type="ECO:0000256" key="4">
    <source>
        <dbReference type="SAM" id="MobiDB-lite"/>
    </source>
</evidence>
<evidence type="ECO:0000256" key="2">
    <source>
        <dbReference type="ARBA" id="ARBA00022827"/>
    </source>
</evidence>
<gene>
    <name evidence="6" type="ORF">CVT24_006436</name>
</gene>
<dbReference type="Proteomes" id="UP000284842">
    <property type="component" value="Unassembled WGS sequence"/>
</dbReference>
<evidence type="ECO:0000313" key="6">
    <source>
        <dbReference type="EMBL" id="PPQ71555.1"/>
    </source>
</evidence>
<dbReference type="SUPFAM" id="SSF51905">
    <property type="entry name" value="FAD/NAD(P)-binding domain"/>
    <property type="match status" value="2"/>
</dbReference>
<dbReference type="Gene3D" id="3.50.50.60">
    <property type="entry name" value="FAD/NAD(P)-binding domain"/>
    <property type="match status" value="1"/>
</dbReference>
<dbReference type="Gene3D" id="3.40.50.720">
    <property type="entry name" value="NAD(P)-binding Rossmann-like Domain"/>
    <property type="match status" value="1"/>
</dbReference>
<feature type="region of interest" description="Disordered" evidence="4">
    <location>
        <begin position="197"/>
        <end position="228"/>
    </location>
</feature>
<sequence>MAQNPVLQEPIGIIGTGVAGLITAYVLTLDGFTNVTLITRDETVGGTWARERVYPGLHINSVHNEYRFSALPMPPPENAAESGGRLSGKDMCRYMEKFYEMFLKDKANFIFKTNVLNIHRDEPGKWRVNLKDRDSGEEREMRFARIVLATGGCSNPNIPEAMSQAAANRVGFKDLVVHSSKFAENLDKMMEATMRKDLSTDGSSCTASEGTTAAEHKDGSKEESQADDEGVVLVVGGGKSAQDAVRKMTLAGRKVVMVYTRTDTFLASKSPAPDFLRKSRLIGVLAGHCDLNSRLERFLHKTTIGAAITRAVWRSIEEESFKCFDIPQDSPLRLTHNLFWGVRSSDEGKVMPECFHALAMANKFEIIAPARAVGYSEDGESVLLSNGRSLKPKVVVLCTGYQSSWSGIFTPEMAKELGVGRHEPLTKITPKWDYKSLKNPPKTNPDHYKWVTSIYRGIVPAKNILNRDFAIGGALFTGSHGYTDEVAAHWIASYFRGDNMRLPSTVEAALEVAERGAAWMKVRYPDSISWINDSYSTSLDFWTWPQAADQLLDDMYVRSGRSGGNWLNWTIKVIDLSEISTLTQERKDNRERAS</sequence>
<feature type="domain" description="FAD/NAD(P)-binding" evidence="5">
    <location>
        <begin position="13"/>
        <end position="264"/>
    </location>
</feature>
<reference evidence="6 7" key="1">
    <citation type="journal article" date="2018" name="Evol. Lett.">
        <title>Horizontal gene cluster transfer increased hallucinogenic mushroom diversity.</title>
        <authorList>
            <person name="Reynolds H.T."/>
            <person name="Vijayakumar V."/>
            <person name="Gluck-Thaler E."/>
            <person name="Korotkin H.B."/>
            <person name="Matheny P.B."/>
            <person name="Slot J.C."/>
        </authorList>
    </citation>
    <scope>NUCLEOTIDE SEQUENCE [LARGE SCALE GENOMIC DNA]</scope>
    <source>
        <strain evidence="6 7">2629</strain>
    </source>
</reference>
<keyword evidence="1" id="KW-0285">Flavoprotein</keyword>
<keyword evidence="2" id="KW-0274">FAD</keyword>
<dbReference type="AlphaFoldDB" id="A0A409VZ77"/>
<dbReference type="InterPro" id="IPR050346">
    <property type="entry name" value="FMO-like"/>
</dbReference>
<name>A0A409VZ77_9AGAR</name>
<dbReference type="OrthoDB" id="2915840at2759"/>
<evidence type="ECO:0000313" key="7">
    <source>
        <dbReference type="Proteomes" id="UP000284842"/>
    </source>
</evidence>
<dbReference type="EMBL" id="NHTK01005910">
    <property type="protein sequence ID" value="PPQ71555.1"/>
    <property type="molecule type" value="Genomic_DNA"/>
</dbReference>
<protein>
    <recommendedName>
        <fullName evidence="5">FAD/NAD(P)-binding domain-containing protein</fullName>
    </recommendedName>
</protein>
<comment type="caution">
    <text evidence="6">The sequence shown here is derived from an EMBL/GenBank/DDBJ whole genome shotgun (WGS) entry which is preliminary data.</text>
</comment>